<reference evidence="2" key="1">
    <citation type="journal article" date="2020" name="Nature">
        <title>Giant virus diversity and host interactions through global metagenomics.</title>
        <authorList>
            <person name="Schulz F."/>
            <person name="Roux S."/>
            <person name="Paez-Espino D."/>
            <person name="Jungbluth S."/>
            <person name="Walsh D.A."/>
            <person name="Denef V.J."/>
            <person name="McMahon K.D."/>
            <person name="Konstantinidis K.T."/>
            <person name="Eloe-Fadrosh E.A."/>
            <person name="Kyrpides N.C."/>
            <person name="Woyke T."/>
        </authorList>
    </citation>
    <scope>NUCLEOTIDE SEQUENCE</scope>
    <source>
        <strain evidence="2">GVMAG-S-1062768-28</strain>
    </source>
</reference>
<dbReference type="EMBL" id="MN740696">
    <property type="protein sequence ID" value="QHU08300.1"/>
    <property type="molecule type" value="Genomic_DNA"/>
</dbReference>
<sequence>MNIPLMIGLGFLGLLAVCWMVYNFVWLNRPQVYLVYKPNAAFAYDATQGAQIATSFGGTPATIDQFVNSFKAGASNCTFGYVSCAGCGATGISGSSGIQCTGFCAPGATFANLLPLNAVGVTGSVPSCGPNNAISANTTNAGGYWVYGPKPSSALVAGWTIAPFHQKLSDNDSETFNRFEIIGIPKVL</sequence>
<evidence type="ECO:0000313" key="2">
    <source>
        <dbReference type="EMBL" id="QHU08300.1"/>
    </source>
</evidence>
<feature type="transmembrane region" description="Helical" evidence="1">
    <location>
        <begin position="6"/>
        <end position="27"/>
    </location>
</feature>
<keyword evidence="1" id="KW-0812">Transmembrane</keyword>
<dbReference type="AlphaFoldDB" id="A0A6C0JUC2"/>
<keyword evidence="1" id="KW-1133">Transmembrane helix</keyword>
<evidence type="ECO:0000256" key="1">
    <source>
        <dbReference type="SAM" id="Phobius"/>
    </source>
</evidence>
<protein>
    <submittedName>
        <fullName evidence="2">Uncharacterized protein</fullName>
    </submittedName>
</protein>
<keyword evidence="1" id="KW-0472">Membrane</keyword>
<name>A0A6C0JUC2_9ZZZZ</name>
<accession>A0A6C0JUC2</accession>
<proteinExistence type="predicted"/>
<organism evidence="2">
    <name type="scientific">viral metagenome</name>
    <dbReference type="NCBI Taxonomy" id="1070528"/>
    <lineage>
        <taxon>unclassified sequences</taxon>
        <taxon>metagenomes</taxon>
        <taxon>organismal metagenomes</taxon>
    </lineage>
</organism>